<evidence type="ECO:0000313" key="2">
    <source>
        <dbReference type="Proteomes" id="UP001620626"/>
    </source>
</evidence>
<name>A0ABD2J0P5_9BILA</name>
<proteinExistence type="predicted"/>
<comment type="caution">
    <text evidence="1">The sequence shown here is derived from an EMBL/GenBank/DDBJ whole genome shotgun (WGS) entry which is preliminary data.</text>
</comment>
<accession>A0ABD2J0P5</accession>
<dbReference type="AlphaFoldDB" id="A0ABD2J0P5"/>
<sequence length="369" mass="42007">MIDALMDAGRAGFSRIQWYCAKIKSHFCAEVFTKLVAENITHSKGHSCECHFGEMGQDMGNEQFVLPPIPDGMKCKVGQFDANEIGQLSEGKCLHDDHYCYIAKCTKGLMCKYGISRHSRDQLVFYRNEENVTNCKKELKYCGAFICTKAGRWGYTQIIWACSPHNNTSPVCEQHANEWVEQLIRRTGHSCECHFGEMGQDMGNEQFVLPPIPDGLMCKVGQFDANEIGQLSEGKCLHDDHYCYIAKCTKDNEYFQTVWDCTDRPIRAHITDQIGQKAEVALYCDALFGKKDMAMSNEHFTIEKLEEQVEMLKMTTKMRRRRKKSTTITTPSTELATTTMPTVTEQTVPATVEKTTVMGYDSKQRKKIL</sequence>
<dbReference type="Proteomes" id="UP001620626">
    <property type="component" value="Unassembled WGS sequence"/>
</dbReference>
<evidence type="ECO:0000313" key="1">
    <source>
        <dbReference type="EMBL" id="KAL3085684.1"/>
    </source>
</evidence>
<gene>
    <name evidence="1" type="ORF">niasHT_037425</name>
</gene>
<organism evidence="1 2">
    <name type="scientific">Heterodera trifolii</name>
    <dbReference type="NCBI Taxonomy" id="157864"/>
    <lineage>
        <taxon>Eukaryota</taxon>
        <taxon>Metazoa</taxon>
        <taxon>Ecdysozoa</taxon>
        <taxon>Nematoda</taxon>
        <taxon>Chromadorea</taxon>
        <taxon>Rhabditida</taxon>
        <taxon>Tylenchina</taxon>
        <taxon>Tylenchomorpha</taxon>
        <taxon>Tylenchoidea</taxon>
        <taxon>Heteroderidae</taxon>
        <taxon>Heteroderinae</taxon>
        <taxon>Heterodera</taxon>
    </lineage>
</organism>
<protein>
    <submittedName>
        <fullName evidence="1">Uncharacterized protein</fullName>
    </submittedName>
</protein>
<reference evidence="1 2" key="1">
    <citation type="submission" date="2024-10" db="EMBL/GenBank/DDBJ databases">
        <authorList>
            <person name="Kim D."/>
        </authorList>
    </citation>
    <scope>NUCLEOTIDE SEQUENCE [LARGE SCALE GENOMIC DNA]</scope>
    <source>
        <strain evidence="1">BH-2024</strain>
    </source>
</reference>
<keyword evidence="2" id="KW-1185">Reference proteome</keyword>
<dbReference type="EMBL" id="JBICBT010001056">
    <property type="protein sequence ID" value="KAL3085684.1"/>
    <property type="molecule type" value="Genomic_DNA"/>
</dbReference>